<protein>
    <submittedName>
        <fullName evidence="1">Uncharacterized protein</fullName>
    </submittedName>
</protein>
<gene>
    <name evidence="1" type="ORF">HBA18_08340</name>
</gene>
<dbReference type="Proteomes" id="UP000501408">
    <property type="component" value="Chromosome 1"/>
</dbReference>
<evidence type="ECO:0000313" key="2">
    <source>
        <dbReference type="Proteomes" id="UP000501408"/>
    </source>
</evidence>
<organism evidence="1 2">
    <name type="scientific">Salinivibrio costicola</name>
    <name type="common">Vibrio costicola</name>
    <dbReference type="NCBI Taxonomy" id="51367"/>
    <lineage>
        <taxon>Bacteria</taxon>
        <taxon>Pseudomonadati</taxon>
        <taxon>Pseudomonadota</taxon>
        <taxon>Gammaproteobacteria</taxon>
        <taxon>Vibrionales</taxon>
        <taxon>Vibrionaceae</taxon>
        <taxon>Salinivibrio</taxon>
    </lineage>
</organism>
<reference evidence="1 2" key="1">
    <citation type="submission" date="2020-03" db="EMBL/GenBank/DDBJ databases">
        <title>Genome mining reveals the biosynthetic pathways of PHA and ectoines of the halophilic strain Salinivibrio costicola M318 isolated from fermented shrimp paste.</title>
        <authorList>
            <person name="Doan T.V."/>
            <person name="Tran L.T."/>
            <person name="Trieu T.A."/>
            <person name="Nguyen Q.V."/>
            <person name="Quach T.N."/>
            <person name="Phi T.Q."/>
            <person name="Kumar S."/>
        </authorList>
    </citation>
    <scope>NUCLEOTIDE SEQUENCE [LARGE SCALE GENOMIC DNA]</scope>
    <source>
        <strain evidence="1 2">M318</strain>
    </source>
</reference>
<keyword evidence="2" id="KW-1185">Reference proteome</keyword>
<name>A0ABX6K4B3_SALCS</name>
<sequence>MLGGSEIVQDSHDYEGHVISAVKQFASSINSKSKVVSDMSMLVHATNKLPLSGLDYWERLIRSEFYNALDTSTKANWKFWKKPSQILTWLDLISWDGYKREKTLRTLSGAAPNSFFFALAIRRLNDWVPQVREAAREKLPLIVDASDPTYVVDALCVTLSNWNSWGRIEQKDKDVLLEIISKEKIGNALKAKIISSTSGPMASLMAQVGRTPVLDDYLNEIAESAVQPSVRAKAFRSQFEKRMVWLEGRKFEWTDIRYCEGRVKPIIGERDISVCVDFNELLEKSSTDTSSIVKRVAAEMLIRELENMGEKGVQLANLFASDKSSAVAERGRFALKKLEESQV</sequence>
<evidence type="ECO:0000313" key="1">
    <source>
        <dbReference type="EMBL" id="QIR06385.1"/>
    </source>
</evidence>
<proteinExistence type="predicted"/>
<dbReference type="EMBL" id="CP050266">
    <property type="protein sequence ID" value="QIR06385.1"/>
    <property type="molecule type" value="Genomic_DNA"/>
</dbReference>
<accession>A0ABX6K4B3</accession>